<feature type="region of interest" description="Disordered" evidence="1">
    <location>
        <begin position="75"/>
        <end position="102"/>
    </location>
</feature>
<dbReference type="OrthoDB" id="4365667at2759"/>
<dbReference type="GeneID" id="81432063"/>
<accession>A0A9W9HL91</accession>
<comment type="caution">
    <text evidence="2">The sequence shown here is derived from an EMBL/GenBank/DDBJ whole genome shotgun (WGS) entry which is preliminary data.</text>
</comment>
<name>A0A9W9HL91_9EURO</name>
<dbReference type="EMBL" id="JAPQKN010000008">
    <property type="protein sequence ID" value="KAJ5151511.1"/>
    <property type="molecule type" value="Genomic_DNA"/>
</dbReference>
<evidence type="ECO:0000256" key="1">
    <source>
        <dbReference type="SAM" id="MobiDB-lite"/>
    </source>
</evidence>
<organism evidence="2 3">
    <name type="scientific">Penicillium canariense</name>
    <dbReference type="NCBI Taxonomy" id="189055"/>
    <lineage>
        <taxon>Eukaryota</taxon>
        <taxon>Fungi</taxon>
        <taxon>Dikarya</taxon>
        <taxon>Ascomycota</taxon>
        <taxon>Pezizomycotina</taxon>
        <taxon>Eurotiomycetes</taxon>
        <taxon>Eurotiomycetidae</taxon>
        <taxon>Eurotiales</taxon>
        <taxon>Aspergillaceae</taxon>
        <taxon>Penicillium</taxon>
    </lineage>
</organism>
<sequence>MPNPPEKSIARSTFRKRPAPQESEEPEELGSPAHLTEAERYRRNLIRQRGSPLQDYDQAASDRDGLTTALHCLSTTAATGTRTPRPSPAPDTQKSAKMPDAPILDNGKIVKFQDWKNAIRTKLLQNDDHYPTIAHKLAYTYSRCKGKALRHVNPRMRPEVTGAYKSVDICKHLEGVFHDLNYTQVARDQYLELNMNPRQDFTDFLAEFTYLTEESEQPEQLRKRDLYRKLPTLLQN</sequence>
<evidence type="ECO:0000313" key="3">
    <source>
        <dbReference type="Proteomes" id="UP001149163"/>
    </source>
</evidence>
<feature type="compositionally biased region" description="Low complexity" evidence="1">
    <location>
        <begin position="75"/>
        <end position="84"/>
    </location>
</feature>
<evidence type="ECO:0000313" key="2">
    <source>
        <dbReference type="EMBL" id="KAJ5151511.1"/>
    </source>
</evidence>
<keyword evidence="3" id="KW-1185">Reference proteome</keyword>
<dbReference type="AlphaFoldDB" id="A0A9W9HL91"/>
<protein>
    <submittedName>
        <fullName evidence="2">Uncharacterized protein</fullName>
    </submittedName>
</protein>
<reference evidence="2" key="2">
    <citation type="journal article" date="2023" name="IMA Fungus">
        <title>Comparative genomic study of the Penicillium genus elucidates a diverse pangenome and 15 lateral gene transfer events.</title>
        <authorList>
            <person name="Petersen C."/>
            <person name="Sorensen T."/>
            <person name="Nielsen M.R."/>
            <person name="Sondergaard T.E."/>
            <person name="Sorensen J.L."/>
            <person name="Fitzpatrick D.A."/>
            <person name="Frisvad J.C."/>
            <person name="Nielsen K.L."/>
        </authorList>
    </citation>
    <scope>NUCLEOTIDE SEQUENCE</scope>
    <source>
        <strain evidence="2">IBT 26290</strain>
    </source>
</reference>
<feature type="region of interest" description="Disordered" evidence="1">
    <location>
        <begin position="1"/>
        <end position="36"/>
    </location>
</feature>
<reference evidence="2" key="1">
    <citation type="submission" date="2022-11" db="EMBL/GenBank/DDBJ databases">
        <authorList>
            <person name="Petersen C."/>
        </authorList>
    </citation>
    <scope>NUCLEOTIDE SEQUENCE</scope>
    <source>
        <strain evidence="2">IBT 26290</strain>
    </source>
</reference>
<gene>
    <name evidence="2" type="ORF">N7482_010763</name>
</gene>
<dbReference type="Proteomes" id="UP001149163">
    <property type="component" value="Unassembled WGS sequence"/>
</dbReference>
<proteinExistence type="predicted"/>
<dbReference type="RefSeq" id="XP_056538844.1">
    <property type="nucleotide sequence ID" value="XM_056692887.1"/>
</dbReference>